<feature type="compositionally biased region" description="Basic and acidic residues" evidence="1">
    <location>
        <begin position="554"/>
        <end position="572"/>
    </location>
</feature>
<protein>
    <submittedName>
        <fullName evidence="2">Uncharacterized protein</fullName>
    </submittedName>
</protein>
<evidence type="ECO:0000313" key="2">
    <source>
        <dbReference type="EMBL" id="GAB00064.1"/>
    </source>
</evidence>
<feature type="compositionally biased region" description="Acidic residues" evidence="1">
    <location>
        <begin position="12"/>
        <end position="22"/>
    </location>
</feature>
<dbReference type="InParanoid" id="G7EB53"/>
<feature type="compositionally biased region" description="Acidic residues" evidence="1">
    <location>
        <begin position="259"/>
        <end position="287"/>
    </location>
</feature>
<sequence>MDEEMRSSHEDEPMDAAPEQEDFERMSDEVAQEDDMQAERDQEDEEDAIPVDIKTPSETLVLPDEPLDDFLKAHESPHMQALAAPDGNKQGPLTVAALHDGSHDRQANDALGFRSPPRVMSRDDGRQISVLGRSAVIGRDGLDLQSHAGRSSDAVRHRTPDANGAIQRHGDVGDGSVEPDDTRGGALASNSEQSQSTKGSARSHIIGQSQRSKSEDQEQEQTMSGGRDGSVNMKQTQEQSTDKSAESDKQVNNVKIQETDDDGSAVEGDGSQDEGGDGADAESEDEAEGKNFKVTTNQQNIKGGKKGGDEGAEDSEHATTQINRIEVHRRSDNCGSGTHAGSTAQRPTLNKKGLSRAVFSNAMLAYYDPPDAKRVRDVRQTSTPPLCAPPVLITVRGQLFALFCEHESDLESYENGDPSTDPDASTIPVLLGESHELYYNQLENLITELHIHFEFFYDEQLEMTICIDDLDIQIPEDNVYTRELSLYDLERLHRGCDLPGRLRLTIAESPRLVFRFNTLADYMANSLGDSEESSPVEGQEGHFVEDALSKAIEAEKESARSDDGREESNEAPRDEDEADDEHAGSAGVSQGEDPDEMEAAKHSEVDERQITDQADPVEDATARHELAGERMNASQNELDGDEAALREIAEAEAKTDGLISPSTSTHSLTQTATALSTDHSDRASDMQAREAIPKRAHSNLEGSPGYPVDGVDPAGSSKRPKVAA</sequence>
<feature type="compositionally biased region" description="Basic and acidic residues" evidence="1">
    <location>
        <begin position="678"/>
        <end position="693"/>
    </location>
</feature>
<feature type="compositionally biased region" description="Basic and acidic residues" evidence="1">
    <location>
        <begin position="1"/>
        <end position="11"/>
    </location>
</feature>
<keyword evidence="3" id="KW-1185">Reference proteome</keyword>
<reference evidence="2 3" key="2">
    <citation type="journal article" date="2012" name="Open Biol.">
        <title>Characteristics of nucleosomes and linker DNA regions on the genome of the basidiomycete Mixia osmundae revealed by mono- and dinucleosome mapping.</title>
        <authorList>
            <person name="Nishida H."/>
            <person name="Kondo S."/>
            <person name="Matsumoto T."/>
            <person name="Suzuki Y."/>
            <person name="Yoshikawa H."/>
            <person name="Taylor T.D."/>
            <person name="Sugiyama J."/>
        </authorList>
    </citation>
    <scope>NUCLEOTIDE SEQUENCE [LARGE SCALE GENOMIC DNA]</scope>
    <source>
        <strain evidence="3">CBS 9802 / IAM 14324 / JCM 22182 / KY 12970</strain>
    </source>
</reference>
<reference evidence="2 3" key="1">
    <citation type="journal article" date="2011" name="J. Gen. Appl. Microbiol.">
        <title>Draft genome sequencing of the enigmatic basidiomycete Mixia osmundae.</title>
        <authorList>
            <person name="Nishida H."/>
            <person name="Nagatsuka Y."/>
            <person name="Sugiyama J."/>
        </authorList>
    </citation>
    <scope>NUCLEOTIDE SEQUENCE [LARGE SCALE GENOMIC DNA]</scope>
    <source>
        <strain evidence="3">CBS 9802 / IAM 14324 / JCM 22182 / KY 12970</strain>
    </source>
</reference>
<evidence type="ECO:0000313" key="3">
    <source>
        <dbReference type="Proteomes" id="UP000009131"/>
    </source>
</evidence>
<accession>G7EB53</accession>
<feature type="region of interest" description="Disordered" evidence="1">
    <location>
        <begin position="104"/>
        <end position="352"/>
    </location>
</feature>
<feature type="compositionally biased region" description="Acidic residues" evidence="1">
    <location>
        <begin position="30"/>
        <end position="49"/>
    </location>
</feature>
<feature type="compositionally biased region" description="Basic and acidic residues" evidence="1">
    <location>
        <begin position="240"/>
        <end position="249"/>
    </location>
</feature>
<name>G7EB53_MIXOS</name>
<feature type="compositionally biased region" description="Basic and acidic residues" evidence="1">
    <location>
        <begin position="643"/>
        <end position="655"/>
    </location>
</feature>
<feature type="region of interest" description="Disordered" evidence="1">
    <location>
        <begin position="1"/>
        <end position="63"/>
    </location>
</feature>
<dbReference type="Proteomes" id="UP000009131">
    <property type="component" value="Unassembled WGS sequence"/>
</dbReference>
<feature type="compositionally biased region" description="Polar residues" evidence="1">
    <location>
        <begin position="188"/>
        <end position="211"/>
    </location>
</feature>
<feature type="compositionally biased region" description="Basic and acidic residues" evidence="1">
    <location>
        <begin position="598"/>
        <end position="610"/>
    </location>
</feature>
<feature type="compositionally biased region" description="Polar residues" evidence="1">
    <location>
        <begin position="660"/>
        <end position="677"/>
    </location>
</feature>
<proteinExistence type="predicted"/>
<dbReference type="InterPro" id="IPR018822">
    <property type="entry name" value="UPF0646"/>
</dbReference>
<dbReference type="STRING" id="764103.G7EB53"/>
<dbReference type="EMBL" id="BABT02000261">
    <property type="protein sequence ID" value="GAB00064.1"/>
    <property type="molecule type" value="Genomic_DNA"/>
</dbReference>
<dbReference type="HOGENOM" id="CLU_382208_0_0_1"/>
<feature type="compositionally biased region" description="Basic and acidic residues" evidence="1">
    <location>
        <begin position="306"/>
        <end position="317"/>
    </location>
</feature>
<dbReference type="eggNOG" id="ENOG502SAQ9">
    <property type="taxonomic scope" value="Eukaryota"/>
</dbReference>
<dbReference type="OrthoDB" id="2507795at2759"/>
<gene>
    <name evidence="2" type="primary">Mo06765</name>
    <name evidence="2" type="ORF">E5Q_06765</name>
</gene>
<dbReference type="AlphaFoldDB" id="G7EB53"/>
<organism evidence="2 3">
    <name type="scientific">Mixia osmundae (strain CBS 9802 / IAM 14324 / JCM 22182 / KY 12970)</name>
    <dbReference type="NCBI Taxonomy" id="764103"/>
    <lineage>
        <taxon>Eukaryota</taxon>
        <taxon>Fungi</taxon>
        <taxon>Dikarya</taxon>
        <taxon>Basidiomycota</taxon>
        <taxon>Pucciniomycotina</taxon>
        <taxon>Mixiomycetes</taxon>
        <taxon>Mixiales</taxon>
        <taxon>Mixiaceae</taxon>
        <taxon>Mixia</taxon>
    </lineage>
</organism>
<feature type="compositionally biased region" description="Polar residues" evidence="1">
    <location>
        <begin position="333"/>
        <end position="348"/>
    </location>
</feature>
<evidence type="ECO:0000256" key="1">
    <source>
        <dbReference type="SAM" id="MobiDB-lite"/>
    </source>
</evidence>
<feature type="region of interest" description="Disordered" evidence="1">
    <location>
        <begin position="554"/>
        <end position="724"/>
    </location>
</feature>
<comment type="caution">
    <text evidence="2">The sequence shown here is derived from an EMBL/GenBank/DDBJ whole genome shotgun (WGS) entry which is preliminary data.</text>
</comment>
<dbReference type="Pfam" id="PF10336">
    <property type="entry name" value="DUF2420"/>
    <property type="match status" value="1"/>
</dbReference>